<dbReference type="InterPro" id="IPR013103">
    <property type="entry name" value="RVT_2"/>
</dbReference>
<dbReference type="PANTHER" id="PTHR11439">
    <property type="entry name" value="GAG-POL-RELATED RETROTRANSPOSON"/>
    <property type="match status" value="1"/>
</dbReference>
<dbReference type="AlphaFoldDB" id="A0A061EJ32"/>
<dbReference type="Pfam" id="PF00665">
    <property type="entry name" value="rve"/>
    <property type="match status" value="1"/>
</dbReference>
<dbReference type="InterPro" id="IPR029472">
    <property type="entry name" value="Copia-like_N"/>
</dbReference>
<evidence type="ECO:0000313" key="3">
    <source>
        <dbReference type="Proteomes" id="UP000026915"/>
    </source>
</evidence>
<dbReference type="Pfam" id="PF14244">
    <property type="entry name" value="Retrotran_gag_3"/>
    <property type="match status" value="1"/>
</dbReference>
<dbReference type="InterPro" id="IPR012337">
    <property type="entry name" value="RNaseH-like_sf"/>
</dbReference>
<dbReference type="Gene3D" id="3.30.420.10">
    <property type="entry name" value="Ribonuclease H-like superfamily/Ribonuclease H"/>
    <property type="match status" value="1"/>
</dbReference>
<keyword evidence="2" id="KW-0808">Transferase</keyword>
<dbReference type="OMA" id="NICHYAK"/>
<gene>
    <name evidence="2" type="ORF">TCM_020141</name>
</gene>
<dbReference type="Pfam" id="PF07727">
    <property type="entry name" value="RVT_2"/>
    <property type="match status" value="1"/>
</dbReference>
<dbReference type="Proteomes" id="UP000026915">
    <property type="component" value="Chromosome 4"/>
</dbReference>
<sequence length="1141" mass="129639">MAKNEANQVNVTLVSSANASHNIAIDTKSPYFLHSSDHPGLIFVTHPLNENGENYFTWRRSFLNALRSKNKAGFVDGTIVKPDVNSQDYDSWVQCNAIVLFWLINALAKEIQSSAAHADTTHEVWADLQERFTQRMAPRMYELRRAIALLQQEKSSISSYYGKLKTVWGELQASNPIPVCTCGCTCGAAKKMEDMQEQEKVFDFLMGLDDTFSTVRSQILSVDPLPSLGKTSSIAAQEEKQRQVAVNRVPTVEGAAFLAGQDLSSRRPIRVGRVRDGLYYLEPIREGKALMASNMRHADMWHRRLGHLPMNRLSFIGDLSINVKENKFCDACCRARQHRLPFFASTYESSRIFELIHCDIWGDYKTPSLSGAVYFLTIVNDYSRAIWVYLMKHKSKTRDYLLHFYQWVRTQFNTQVKIVRSDNRMEFKHSDLLTYYNENGIERQTSCTNTPQQNGRVERNHRHLLEVARVLRFQAYLPIKFWGECVLTAAYLINRMPLSVLKNKTPYEILFGRSPTYQHLRTFGCLCYGLITNKSRDKFTPCSKPGIFLGYPHGQKGYRIFDIEDKKIYTSRDVQFFKNIFPSALTKGSNEIDGSPITHILASWTSTNPNIQVHTYDESFMCSYLNPFDKLAQGSSMIESHGDSAGHLETEPCESYDTARSGELNDTGTLDEIGQHHSLSNEECTIDANGSLRQQIEQPSTAPAAILSTDEPTNFHQAIKHTHWRDAMAKEISTLEENKTWVLSKLPLGKPAINSKWVYKIKYNPDGSVERYKARLVAKGYTQIEGVDFHETFAPVAKLVTVRCLLAVASVQNWELHQLDVNNAFLHGDLNEEVYMKIPQGFTRKREQRVYHSLFLFHRGPAFIAVLIYVDDVIITGNDLDRIIKLKRYLDKKFRIKDLGKLKYFLGIEVARSPSGIVLSQHKYVLDILSKCGLMGSKPSSFPIDQQHKLASDTGPLCSNPELYRRLVGRLLYLTITRPDISYVVHLLSQFMHNPRQLHLNAVFCVLRYLKNAPGQGLLLPSNNSLSLRAYCDADWAGCPTTRRSTTDYIIFLGSSPISWRSKKQTVVSRSSTEAEYRAMATISNEIIWLIQLLRDLQVPCSNLVPLFCDNQAAIHIAANPVFHEPKSIGGSKVLSSSSKV</sequence>
<dbReference type="eggNOG" id="KOG0017">
    <property type="taxonomic scope" value="Eukaryota"/>
</dbReference>
<dbReference type="InterPro" id="IPR036397">
    <property type="entry name" value="RNaseH_sf"/>
</dbReference>
<organism evidence="2 3">
    <name type="scientific">Theobroma cacao</name>
    <name type="common">Cacao</name>
    <name type="synonym">Cocoa</name>
    <dbReference type="NCBI Taxonomy" id="3641"/>
    <lineage>
        <taxon>Eukaryota</taxon>
        <taxon>Viridiplantae</taxon>
        <taxon>Streptophyta</taxon>
        <taxon>Embryophyta</taxon>
        <taxon>Tracheophyta</taxon>
        <taxon>Spermatophyta</taxon>
        <taxon>Magnoliopsida</taxon>
        <taxon>eudicotyledons</taxon>
        <taxon>Gunneridae</taxon>
        <taxon>Pentapetalae</taxon>
        <taxon>rosids</taxon>
        <taxon>malvids</taxon>
        <taxon>Malvales</taxon>
        <taxon>Malvaceae</taxon>
        <taxon>Byttnerioideae</taxon>
        <taxon>Theobroma</taxon>
    </lineage>
</organism>
<dbReference type="EMBL" id="CM001882">
    <property type="protein sequence ID" value="EOY05030.1"/>
    <property type="molecule type" value="Genomic_DNA"/>
</dbReference>
<evidence type="ECO:0000313" key="2">
    <source>
        <dbReference type="EMBL" id="EOY05030.1"/>
    </source>
</evidence>
<evidence type="ECO:0000259" key="1">
    <source>
        <dbReference type="PROSITE" id="PS50994"/>
    </source>
</evidence>
<dbReference type="CDD" id="cd09272">
    <property type="entry name" value="RNase_HI_RT_Ty1"/>
    <property type="match status" value="1"/>
</dbReference>
<proteinExistence type="predicted"/>
<dbReference type="InterPro" id="IPR057670">
    <property type="entry name" value="SH3_retrovirus"/>
</dbReference>
<protein>
    <submittedName>
        <fullName evidence="2">Cysteine-rich RLK (RECEPTOR-like protein kinase) 8</fullName>
    </submittedName>
</protein>
<dbReference type="GO" id="GO:0015074">
    <property type="term" value="P:DNA integration"/>
    <property type="evidence" value="ECO:0007669"/>
    <property type="project" value="InterPro"/>
</dbReference>
<dbReference type="PROSITE" id="PS50994">
    <property type="entry name" value="INTEGRASE"/>
    <property type="match status" value="1"/>
</dbReference>
<feature type="domain" description="Integrase catalytic" evidence="1">
    <location>
        <begin position="337"/>
        <end position="514"/>
    </location>
</feature>
<dbReference type="Pfam" id="PF25597">
    <property type="entry name" value="SH3_retrovirus"/>
    <property type="match status" value="1"/>
</dbReference>
<accession>A0A061EJ32</accession>
<dbReference type="Gramene" id="EOY05030">
    <property type="protein sequence ID" value="EOY05030"/>
    <property type="gene ID" value="TCM_020141"/>
</dbReference>
<dbReference type="GO" id="GO:0003676">
    <property type="term" value="F:nucleic acid binding"/>
    <property type="evidence" value="ECO:0007669"/>
    <property type="project" value="InterPro"/>
</dbReference>
<dbReference type="GO" id="GO:0016301">
    <property type="term" value="F:kinase activity"/>
    <property type="evidence" value="ECO:0007669"/>
    <property type="project" value="UniProtKB-KW"/>
</dbReference>
<reference evidence="2 3" key="1">
    <citation type="journal article" date="2013" name="Genome Biol.">
        <title>The genome sequence of the most widely cultivated cacao type and its use to identify candidate genes regulating pod color.</title>
        <authorList>
            <person name="Motamayor J.C."/>
            <person name="Mockaitis K."/>
            <person name="Schmutz J."/>
            <person name="Haiminen N."/>
            <person name="Iii D.L."/>
            <person name="Cornejo O."/>
            <person name="Findley S.D."/>
            <person name="Zheng P."/>
            <person name="Utro F."/>
            <person name="Royaert S."/>
            <person name="Saski C."/>
            <person name="Jenkins J."/>
            <person name="Podicheti R."/>
            <person name="Zhao M."/>
            <person name="Scheffler B.E."/>
            <person name="Stack J.C."/>
            <person name="Feltus F.A."/>
            <person name="Mustiga G.M."/>
            <person name="Amores F."/>
            <person name="Phillips W."/>
            <person name="Marelli J.P."/>
            <person name="May G.D."/>
            <person name="Shapiro H."/>
            <person name="Ma J."/>
            <person name="Bustamante C.D."/>
            <person name="Schnell R.J."/>
            <person name="Main D."/>
            <person name="Gilbert D."/>
            <person name="Parida L."/>
            <person name="Kuhn D.N."/>
        </authorList>
    </citation>
    <scope>NUCLEOTIDE SEQUENCE [LARGE SCALE GENOMIC DNA]</scope>
    <source>
        <strain evidence="3">cv. Matina 1-6</strain>
    </source>
</reference>
<dbReference type="HOGENOM" id="CLU_001650_5_1_1"/>
<name>A0A061EJ32_THECC</name>
<dbReference type="SUPFAM" id="SSF56672">
    <property type="entry name" value="DNA/RNA polymerases"/>
    <property type="match status" value="1"/>
</dbReference>
<dbReference type="SUPFAM" id="SSF53098">
    <property type="entry name" value="Ribonuclease H-like"/>
    <property type="match status" value="1"/>
</dbReference>
<dbReference type="Pfam" id="PF03732">
    <property type="entry name" value="Retrotrans_gag"/>
    <property type="match status" value="1"/>
</dbReference>
<dbReference type="InterPro" id="IPR001584">
    <property type="entry name" value="Integrase_cat-core"/>
</dbReference>
<dbReference type="InterPro" id="IPR043502">
    <property type="entry name" value="DNA/RNA_pol_sf"/>
</dbReference>
<dbReference type="InterPro" id="IPR005162">
    <property type="entry name" value="Retrotrans_gag_dom"/>
</dbReference>
<dbReference type="InParanoid" id="A0A061EJ32"/>
<keyword evidence="2" id="KW-0418">Kinase</keyword>
<dbReference type="PANTHER" id="PTHR11439:SF520">
    <property type="entry name" value="CYSTEINE-RICH RLK (RECEPTOR-LIKE PROTEIN KINASE) 8"/>
    <property type="match status" value="1"/>
</dbReference>
<dbReference type="STRING" id="3641.A0A061EJ32"/>
<keyword evidence="3" id="KW-1185">Reference proteome</keyword>